<comment type="caution">
    <text evidence="2">The sequence shown here is derived from an EMBL/GenBank/DDBJ whole genome shotgun (WGS) entry which is preliminary data.</text>
</comment>
<sequence>ACLTTPGLEIGESFAAGAARQPGPTESDLRRCKTTSLQTQLTTALGRIKVLEARDPEPQEGPAEEGSSC</sequence>
<reference evidence="2" key="1">
    <citation type="journal article" date="2019" name="Sci. Rep.">
        <title>Draft genome of Tanacetum cinerariifolium, the natural source of mosquito coil.</title>
        <authorList>
            <person name="Yamashiro T."/>
            <person name="Shiraishi A."/>
            <person name="Satake H."/>
            <person name="Nakayama K."/>
        </authorList>
    </citation>
    <scope>NUCLEOTIDE SEQUENCE</scope>
</reference>
<proteinExistence type="predicted"/>
<organism evidence="2">
    <name type="scientific">Tanacetum cinerariifolium</name>
    <name type="common">Dalmatian daisy</name>
    <name type="synonym">Chrysanthemum cinerariifolium</name>
    <dbReference type="NCBI Taxonomy" id="118510"/>
    <lineage>
        <taxon>Eukaryota</taxon>
        <taxon>Viridiplantae</taxon>
        <taxon>Streptophyta</taxon>
        <taxon>Embryophyta</taxon>
        <taxon>Tracheophyta</taxon>
        <taxon>Spermatophyta</taxon>
        <taxon>Magnoliopsida</taxon>
        <taxon>eudicotyledons</taxon>
        <taxon>Gunneridae</taxon>
        <taxon>Pentapetalae</taxon>
        <taxon>asterids</taxon>
        <taxon>campanulids</taxon>
        <taxon>Asterales</taxon>
        <taxon>Asteraceae</taxon>
        <taxon>Asteroideae</taxon>
        <taxon>Anthemideae</taxon>
        <taxon>Anthemidinae</taxon>
        <taxon>Tanacetum</taxon>
    </lineage>
</organism>
<dbReference type="EMBL" id="BKCJ011489036">
    <property type="protein sequence ID" value="GFD37668.1"/>
    <property type="molecule type" value="Genomic_DNA"/>
</dbReference>
<name>A0A699VVZ4_TANCI</name>
<evidence type="ECO:0000256" key="1">
    <source>
        <dbReference type="SAM" id="MobiDB-lite"/>
    </source>
</evidence>
<evidence type="ECO:0000313" key="2">
    <source>
        <dbReference type="EMBL" id="GFD37668.1"/>
    </source>
</evidence>
<feature type="region of interest" description="Disordered" evidence="1">
    <location>
        <begin position="49"/>
        <end position="69"/>
    </location>
</feature>
<accession>A0A699VVZ4</accession>
<feature type="region of interest" description="Disordered" evidence="1">
    <location>
        <begin position="13"/>
        <end position="36"/>
    </location>
</feature>
<dbReference type="AlphaFoldDB" id="A0A699VVZ4"/>
<feature type="non-terminal residue" evidence="2">
    <location>
        <position position="1"/>
    </location>
</feature>
<protein>
    <submittedName>
        <fullName evidence="2">Uncharacterized protein</fullName>
    </submittedName>
</protein>
<gene>
    <name evidence="2" type="ORF">Tci_909637</name>
</gene>